<sequence length="35" mass="3687">MELAPEGRGPARSRSNAVQDAPTRSEDLAVIAAHL</sequence>
<dbReference type="Proteomes" id="UP000168163">
    <property type="component" value="Segment"/>
</dbReference>
<organism evidence="2 3">
    <name type="scientific">Pseudocowpox virus</name>
    <dbReference type="NCBI Taxonomy" id="129726"/>
    <lineage>
        <taxon>Viruses</taxon>
        <taxon>Varidnaviria</taxon>
        <taxon>Bamfordvirae</taxon>
        <taxon>Nucleocytoviricota</taxon>
        <taxon>Pokkesviricetes</taxon>
        <taxon>Chitovirales</taxon>
        <taxon>Poxviridae</taxon>
        <taxon>Chordopoxvirinae</taxon>
        <taxon>Parapoxvirus</taxon>
        <taxon>Parapoxvirus pseudocowpox</taxon>
    </lineage>
</organism>
<accession>D3IZ17</accession>
<evidence type="ECO:0000313" key="2">
    <source>
        <dbReference type="EMBL" id="ADC53771.1"/>
    </source>
</evidence>
<reference evidence="2 3" key="1">
    <citation type="journal article" date="2010" name="J. Gen. Virol.">
        <title>The genome of pseudocowpoxvirus: comparison of a reindeer isolate and a reference strain.</title>
        <authorList>
            <person name="Hautaniemi M."/>
            <person name="Ueda N."/>
            <person name="Tuimala J."/>
            <person name="Mercer A.A."/>
            <person name="Lahdenpera J."/>
            <person name="McInnes C.J."/>
        </authorList>
    </citation>
    <scope>NUCLEOTIDE SEQUENCE [LARGE SCALE GENOMIC DNA]</scope>
    <source>
        <strain evidence="2">F00.120R</strain>
    </source>
</reference>
<feature type="region of interest" description="Disordered" evidence="1">
    <location>
        <begin position="1"/>
        <end position="26"/>
    </location>
</feature>
<proteinExistence type="predicted"/>
<protein>
    <submittedName>
        <fullName evidence="2">Uncharacterized protein</fullName>
    </submittedName>
</protein>
<name>D3IZ17_9POXV</name>
<evidence type="ECO:0000256" key="1">
    <source>
        <dbReference type="SAM" id="MobiDB-lite"/>
    </source>
</evidence>
<dbReference type="EMBL" id="GQ329669">
    <property type="protein sequence ID" value="ADC53771.1"/>
    <property type="molecule type" value="Genomic_DNA"/>
</dbReference>
<evidence type="ECO:0000313" key="3">
    <source>
        <dbReference type="Proteomes" id="UP000168163"/>
    </source>
</evidence>